<keyword evidence="2" id="KW-1185">Reference proteome</keyword>
<sequence>MISPISPISPIFAISLISPTFPTPKTLGLKSYLKSGRLPQAV</sequence>
<proteinExistence type="predicted"/>
<evidence type="ECO:0000313" key="2">
    <source>
        <dbReference type="Proteomes" id="UP000003835"/>
    </source>
</evidence>
<dbReference type="STRING" id="118168.MC7420_2906"/>
<evidence type="ECO:0000313" key="1">
    <source>
        <dbReference type="EMBL" id="EDX77582.1"/>
    </source>
</evidence>
<accession>B4VJL7</accession>
<dbReference type="AlphaFoldDB" id="B4VJL7"/>
<organism evidence="1 2">
    <name type="scientific">Coleofasciculus chthonoplastes PCC 7420</name>
    <dbReference type="NCBI Taxonomy" id="118168"/>
    <lineage>
        <taxon>Bacteria</taxon>
        <taxon>Bacillati</taxon>
        <taxon>Cyanobacteriota</taxon>
        <taxon>Cyanophyceae</taxon>
        <taxon>Coleofasciculales</taxon>
        <taxon>Coleofasciculaceae</taxon>
        <taxon>Coleofasciculus</taxon>
    </lineage>
</organism>
<dbReference type="HOGENOM" id="CLU_3249946_0_0_3"/>
<reference evidence="1 2" key="1">
    <citation type="submission" date="2008-07" db="EMBL/GenBank/DDBJ databases">
        <authorList>
            <person name="Tandeau de Marsac N."/>
            <person name="Ferriera S."/>
            <person name="Johnson J."/>
            <person name="Kravitz S."/>
            <person name="Beeson K."/>
            <person name="Sutton G."/>
            <person name="Rogers Y.-H."/>
            <person name="Friedman R."/>
            <person name="Frazier M."/>
            <person name="Venter J.C."/>
        </authorList>
    </citation>
    <scope>NUCLEOTIDE SEQUENCE [LARGE SCALE GENOMIC DNA]</scope>
    <source>
        <strain evidence="1 2">PCC 7420</strain>
    </source>
</reference>
<protein>
    <submittedName>
        <fullName evidence="1">Uncharacterized protein</fullName>
    </submittedName>
</protein>
<name>B4VJL7_9CYAN</name>
<dbReference type="Proteomes" id="UP000003835">
    <property type="component" value="Unassembled WGS sequence"/>
</dbReference>
<gene>
    <name evidence="1" type="ORF">MC7420_2906</name>
</gene>
<dbReference type="EMBL" id="DS989843">
    <property type="protein sequence ID" value="EDX77582.1"/>
    <property type="molecule type" value="Genomic_DNA"/>
</dbReference>